<dbReference type="SUPFAM" id="SSF81383">
    <property type="entry name" value="F-box domain"/>
    <property type="match status" value="1"/>
</dbReference>
<dbReference type="OMA" id="DTPKFNE"/>
<name>A0A3B0JUN0_DROGU</name>
<accession>A0A3B0JUN0</accession>
<dbReference type="EMBL" id="OUUW01000010">
    <property type="protein sequence ID" value="SPP85817.1"/>
    <property type="molecule type" value="Genomic_DNA"/>
</dbReference>
<dbReference type="Gene3D" id="3.80.10.10">
    <property type="entry name" value="Ribonuclease Inhibitor"/>
    <property type="match status" value="1"/>
</dbReference>
<dbReference type="Pfam" id="PF00646">
    <property type="entry name" value="F-box"/>
    <property type="match status" value="1"/>
</dbReference>
<reference evidence="3" key="1">
    <citation type="submission" date="2018-01" db="EMBL/GenBank/DDBJ databases">
        <authorList>
            <person name="Alioto T."/>
            <person name="Alioto T."/>
        </authorList>
    </citation>
    <scope>NUCLEOTIDE SEQUENCE [LARGE SCALE GENOMIC DNA]</scope>
</reference>
<protein>
    <recommendedName>
        <fullName evidence="1">F-box domain-containing protein</fullName>
    </recommendedName>
</protein>
<evidence type="ECO:0000313" key="3">
    <source>
        <dbReference type="Proteomes" id="UP000268350"/>
    </source>
</evidence>
<feature type="domain" description="F-box" evidence="1">
    <location>
        <begin position="2"/>
        <end position="35"/>
    </location>
</feature>
<dbReference type="InterPro" id="IPR036047">
    <property type="entry name" value="F-box-like_dom_sf"/>
</dbReference>
<dbReference type="InterPro" id="IPR032675">
    <property type="entry name" value="LRR_dom_sf"/>
</dbReference>
<dbReference type="InterPro" id="IPR001810">
    <property type="entry name" value="F-box_dom"/>
</dbReference>
<evidence type="ECO:0000259" key="1">
    <source>
        <dbReference type="Pfam" id="PF00646"/>
    </source>
</evidence>
<gene>
    <name evidence="2" type="ORF">DGUA_6G004358</name>
</gene>
<evidence type="ECO:0000313" key="2">
    <source>
        <dbReference type="EMBL" id="SPP85817.1"/>
    </source>
</evidence>
<sequence length="318" mass="36773">MERLNDDCVCHILEYLPLVDQIKMCRLSPRFREVLCLIVWRKPRYRNVSVSDAMLKPLSKTDYVYFFELTSAAMEELYIWNVHSKAFDSYLGRHLLRPELSFYLRRDFSNLKELCIADENMNNSMVNTVAKNCRQLRCLSVSSAYVTGKHMIGLTKLESLVARECSIETEHLREILDQLSLTHLDLTANRYQVEETILQSAGAKRLQRLGISDAQDYGFLLADHLPQLTTLTVSYHKVTPQDQLDMLETTRRRVEDSPGKFPKRLQSILCNVVDVEVALEQIAGLEKRHPRDTPKFNEILKIMYFLSKPVGSDKTTPP</sequence>
<dbReference type="SUPFAM" id="SSF52047">
    <property type="entry name" value="RNI-like"/>
    <property type="match status" value="1"/>
</dbReference>
<keyword evidence="3" id="KW-1185">Reference proteome</keyword>
<dbReference type="Proteomes" id="UP000268350">
    <property type="component" value="Unassembled WGS sequence"/>
</dbReference>
<organism evidence="2 3">
    <name type="scientific">Drosophila guanche</name>
    <name type="common">Fruit fly</name>
    <dbReference type="NCBI Taxonomy" id="7266"/>
    <lineage>
        <taxon>Eukaryota</taxon>
        <taxon>Metazoa</taxon>
        <taxon>Ecdysozoa</taxon>
        <taxon>Arthropoda</taxon>
        <taxon>Hexapoda</taxon>
        <taxon>Insecta</taxon>
        <taxon>Pterygota</taxon>
        <taxon>Neoptera</taxon>
        <taxon>Endopterygota</taxon>
        <taxon>Diptera</taxon>
        <taxon>Brachycera</taxon>
        <taxon>Muscomorpha</taxon>
        <taxon>Ephydroidea</taxon>
        <taxon>Drosophilidae</taxon>
        <taxon>Drosophila</taxon>
        <taxon>Sophophora</taxon>
    </lineage>
</organism>
<dbReference type="AlphaFoldDB" id="A0A3B0JUN0"/>
<dbReference type="OrthoDB" id="549243at2759"/>
<proteinExistence type="predicted"/>